<dbReference type="Pfam" id="PF00622">
    <property type="entry name" value="SPRY"/>
    <property type="match status" value="1"/>
</dbReference>
<dbReference type="Pfam" id="PF02214">
    <property type="entry name" value="BTB_2"/>
    <property type="match status" value="1"/>
</dbReference>
<evidence type="ECO:0000313" key="3">
    <source>
        <dbReference type="Proteomes" id="UP000481153"/>
    </source>
</evidence>
<feature type="domain" description="BTB" evidence="1">
    <location>
        <begin position="39"/>
        <end position="102"/>
    </location>
</feature>
<organism evidence="2 3">
    <name type="scientific">Aphanomyces euteiches</name>
    <dbReference type="NCBI Taxonomy" id="100861"/>
    <lineage>
        <taxon>Eukaryota</taxon>
        <taxon>Sar</taxon>
        <taxon>Stramenopiles</taxon>
        <taxon>Oomycota</taxon>
        <taxon>Saprolegniomycetes</taxon>
        <taxon>Saprolegniales</taxon>
        <taxon>Verrucalvaceae</taxon>
        <taxon>Aphanomyces</taxon>
    </lineage>
</organism>
<dbReference type="InterPro" id="IPR043136">
    <property type="entry name" value="B30.2/SPRY_sf"/>
</dbReference>
<dbReference type="PANTHER" id="PTHR11145">
    <property type="entry name" value="BTB/POZ DOMAIN-CONTAINING ADAPTER FOR CUL3-MEDIATED RHOA DEGRADATION PROTEIN FAMILY MEMBER"/>
    <property type="match status" value="1"/>
</dbReference>
<dbReference type="Gene3D" id="2.60.120.920">
    <property type="match status" value="1"/>
</dbReference>
<dbReference type="PANTHER" id="PTHR11145:SF8">
    <property type="entry name" value="RE57120P"/>
    <property type="match status" value="1"/>
</dbReference>
<comment type="caution">
    <text evidence="2">The sequence shown here is derived from an EMBL/GenBank/DDBJ whole genome shotgun (WGS) entry which is preliminary data.</text>
</comment>
<dbReference type="InterPro" id="IPR011333">
    <property type="entry name" value="SKP1/BTB/POZ_sf"/>
</dbReference>
<dbReference type="PROSITE" id="PS50097">
    <property type="entry name" value="BTB"/>
    <property type="match status" value="1"/>
</dbReference>
<reference evidence="2 3" key="1">
    <citation type="submission" date="2019-07" db="EMBL/GenBank/DDBJ databases">
        <title>Genomics analysis of Aphanomyces spp. identifies a new class of oomycete effector associated with host adaptation.</title>
        <authorList>
            <person name="Gaulin E."/>
        </authorList>
    </citation>
    <scope>NUCLEOTIDE SEQUENCE [LARGE SCALE GENOMIC DNA]</scope>
    <source>
        <strain evidence="2 3">ATCC 201684</strain>
    </source>
</reference>
<dbReference type="InterPro" id="IPR000210">
    <property type="entry name" value="BTB/POZ_dom"/>
</dbReference>
<dbReference type="InterPro" id="IPR045068">
    <property type="entry name" value="BACURD1-3"/>
</dbReference>
<dbReference type="GO" id="GO:0051260">
    <property type="term" value="P:protein homooligomerization"/>
    <property type="evidence" value="ECO:0007669"/>
    <property type="project" value="InterPro"/>
</dbReference>
<protein>
    <recommendedName>
        <fullName evidence="1">BTB domain-containing protein</fullName>
    </recommendedName>
</protein>
<dbReference type="VEuPathDB" id="FungiDB:AeMF1_013019"/>
<name>A0A6G0XTR8_9STRA</name>
<dbReference type="Proteomes" id="UP000481153">
    <property type="component" value="Unassembled WGS sequence"/>
</dbReference>
<dbReference type="CDD" id="cd18316">
    <property type="entry name" value="BTB_POZ_KCTD-like"/>
    <property type="match status" value="1"/>
</dbReference>
<sequence>MSHDDDKDKSMEIQAVDAKIASWEALERRVLENIQAAPSIITLDVGGTLFRTSKSTLLSVEGPYFHAMLGSGFWQSDGPNSTYFLDLDPLTFHHIMAFLRTGTFVSKVLNDWEKTQLQFSLDYLNIPLTVPTTEPADEHLIALTWDPSAVSPGLYLFQENRGVQTSGTYGWMTAKGTVANPPVFRVQVDTRTDDTFIGLAPASNPEKAGYFIRLKNGQLSGPRGQMSNNYQASGFASSDILTVRYEGGDISFAKNDQELGVAFTVEKQTEPLFPFMLTFAMAKVIFMNPL</sequence>
<dbReference type="AlphaFoldDB" id="A0A6G0XTR8"/>
<keyword evidence="3" id="KW-1185">Reference proteome</keyword>
<dbReference type="InterPro" id="IPR003877">
    <property type="entry name" value="SPRY_dom"/>
</dbReference>
<proteinExistence type="predicted"/>
<accession>A0A6G0XTR8</accession>
<gene>
    <name evidence="2" type="ORF">Ae201684_001660</name>
</gene>
<evidence type="ECO:0000313" key="2">
    <source>
        <dbReference type="EMBL" id="KAF0744027.1"/>
    </source>
</evidence>
<dbReference type="EMBL" id="VJMJ01000012">
    <property type="protein sequence ID" value="KAF0744027.1"/>
    <property type="molecule type" value="Genomic_DNA"/>
</dbReference>
<dbReference type="SUPFAM" id="SSF54695">
    <property type="entry name" value="POZ domain"/>
    <property type="match status" value="1"/>
</dbReference>
<dbReference type="InterPro" id="IPR003131">
    <property type="entry name" value="T1-type_BTB"/>
</dbReference>
<evidence type="ECO:0000259" key="1">
    <source>
        <dbReference type="PROSITE" id="PS50097"/>
    </source>
</evidence>
<dbReference type="Gene3D" id="3.30.710.10">
    <property type="entry name" value="Potassium Channel Kv1.1, Chain A"/>
    <property type="match status" value="1"/>
</dbReference>
<dbReference type="InterPro" id="IPR013320">
    <property type="entry name" value="ConA-like_dom_sf"/>
</dbReference>
<dbReference type="SUPFAM" id="SSF49899">
    <property type="entry name" value="Concanavalin A-like lectins/glucanases"/>
    <property type="match status" value="1"/>
</dbReference>